<sequence length="291" mass="30877">MRSFLFIPADSDKKLAKAATTGADALILDLEDSVALSNKEAARANARDYLRSASVKGPRVCVRMNALDTPLWETDLEAVVAHRPFAIMIPKTISGDCVKKVAAKLDQLERDAGIEAGATKLFCVATETAASLFNLGTYAGASSRLFALTWGAEDLATALGARSNKDESGNYTEPYRLARTLTLAGAVAAGVMPLDGVYKDFRDETGFIAEAREAVRDGFTAKMAIHPAQVPLINRVFTPSEEDVAHARAVVDAFARAGDVGVVALDGVMLDIPHLKQAQALIARAEAAQSA</sequence>
<protein>
    <submittedName>
        <fullName evidence="8">CoA ester lyase</fullName>
    </submittedName>
</protein>
<evidence type="ECO:0000313" key="8">
    <source>
        <dbReference type="EMBL" id="KAB7739201.1"/>
    </source>
</evidence>
<feature type="binding site" evidence="6">
    <location>
        <position position="127"/>
    </location>
    <ligand>
        <name>Mg(2+)</name>
        <dbReference type="ChEBI" id="CHEBI:18420"/>
    </ligand>
</feature>
<dbReference type="InterPro" id="IPR005000">
    <property type="entry name" value="Aldolase/citrate-lyase_domain"/>
</dbReference>
<dbReference type="Gene3D" id="3.20.20.60">
    <property type="entry name" value="Phosphoenolpyruvate-binding domains"/>
    <property type="match status" value="1"/>
</dbReference>
<evidence type="ECO:0000259" key="7">
    <source>
        <dbReference type="Pfam" id="PF03328"/>
    </source>
</evidence>
<dbReference type="GO" id="GO:0006107">
    <property type="term" value="P:oxaloacetate metabolic process"/>
    <property type="evidence" value="ECO:0007669"/>
    <property type="project" value="TreeGrafter"/>
</dbReference>
<proteinExistence type="inferred from homology"/>
<dbReference type="PANTHER" id="PTHR32308">
    <property type="entry name" value="LYASE BETA SUBUNIT, PUTATIVE (AFU_ORTHOLOGUE AFUA_4G13030)-RELATED"/>
    <property type="match status" value="1"/>
</dbReference>
<dbReference type="GO" id="GO:0016829">
    <property type="term" value="F:lyase activity"/>
    <property type="evidence" value="ECO:0007669"/>
    <property type="project" value="UniProtKB-KW"/>
</dbReference>
<feature type="binding site" evidence="5">
    <location>
        <position position="127"/>
    </location>
    <ligand>
        <name>substrate</name>
    </ligand>
</feature>
<comment type="caution">
    <text evidence="8">The sequence shown here is derived from an EMBL/GenBank/DDBJ whole genome shotgun (WGS) entry which is preliminary data.</text>
</comment>
<feature type="binding site" evidence="6">
    <location>
        <position position="154"/>
    </location>
    <ligand>
        <name>Mg(2+)</name>
        <dbReference type="ChEBI" id="CHEBI:18420"/>
    </ligand>
</feature>
<dbReference type="RefSeq" id="WP_152216873.1">
    <property type="nucleotide sequence ID" value="NZ_JBAQYD010000333.1"/>
</dbReference>
<evidence type="ECO:0000313" key="9">
    <source>
        <dbReference type="Proteomes" id="UP000468901"/>
    </source>
</evidence>
<reference evidence="8 9" key="1">
    <citation type="submission" date="2019-09" db="EMBL/GenBank/DDBJ databases">
        <title>Parvibaculum sedimenti sp. nov., isolated from sediment.</title>
        <authorList>
            <person name="Wang Y."/>
        </authorList>
    </citation>
    <scope>NUCLEOTIDE SEQUENCE [LARGE SCALE GENOMIC DNA]</scope>
    <source>
        <strain evidence="8 9">HXT-9</strain>
    </source>
</reference>
<evidence type="ECO:0000256" key="6">
    <source>
        <dbReference type="PIRSR" id="PIRSR015582-2"/>
    </source>
</evidence>
<keyword evidence="9" id="KW-1185">Reference proteome</keyword>
<feature type="binding site" evidence="5">
    <location>
        <position position="63"/>
    </location>
    <ligand>
        <name>substrate</name>
    </ligand>
</feature>
<dbReference type="InterPro" id="IPR015813">
    <property type="entry name" value="Pyrv/PenolPyrv_kinase-like_dom"/>
</dbReference>
<feature type="domain" description="HpcH/HpaI aldolase/citrate lyase" evidence="7">
    <location>
        <begin position="2"/>
        <end position="227"/>
    </location>
</feature>
<evidence type="ECO:0000256" key="3">
    <source>
        <dbReference type="ARBA" id="ARBA00022723"/>
    </source>
</evidence>
<dbReference type="GO" id="GO:0000287">
    <property type="term" value="F:magnesium ion binding"/>
    <property type="evidence" value="ECO:0007669"/>
    <property type="project" value="TreeGrafter"/>
</dbReference>
<evidence type="ECO:0000256" key="4">
    <source>
        <dbReference type="ARBA" id="ARBA00022842"/>
    </source>
</evidence>
<comment type="similarity">
    <text evidence="2">Belongs to the HpcH/HpaI aldolase family.</text>
</comment>
<keyword evidence="8" id="KW-0456">Lyase</keyword>
<dbReference type="InterPro" id="IPR040442">
    <property type="entry name" value="Pyrv_kinase-like_dom_sf"/>
</dbReference>
<evidence type="ECO:0000256" key="2">
    <source>
        <dbReference type="ARBA" id="ARBA00005568"/>
    </source>
</evidence>
<organism evidence="8 9">
    <name type="scientific">Parvibaculum sedimenti</name>
    <dbReference type="NCBI Taxonomy" id="2608632"/>
    <lineage>
        <taxon>Bacteria</taxon>
        <taxon>Pseudomonadati</taxon>
        <taxon>Pseudomonadota</taxon>
        <taxon>Alphaproteobacteria</taxon>
        <taxon>Hyphomicrobiales</taxon>
        <taxon>Parvibaculaceae</taxon>
        <taxon>Parvibaculum</taxon>
    </lineage>
</organism>
<dbReference type="PANTHER" id="PTHR32308:SF0">
    <property type="entry name" value="HPCH_HPAI ALDOLASE_CITRATE LYASE DOMAIN-CONTAINING PROTEIN"/>
    <property type="match status" value="1"/>
</dbReference>
<dbReference type="PIRSF" id="PIRSF015582">
    <property type="entry name" value="Cit_lyase_B"/>
    <property type="match status" value="1"/>
</dbReference>
<accession>A0A6N6VF18</accession>
<evidence type="ECO:0000256" key="5">
    <source>
        <dbReference type="PIRSR" id="PIRSR015582-1"/>
    </source>
</evidence>
<dbReference type="Proteomes" id="UP000468901">
    <property type="component" value="Unassembled WGS sequence"/>
</dbReference>
<comment type="cofactor">
    <cofactor evidence="1">
        <name>Mg(2+)</name>
        <dbReference type="ChEBI" id="CHEBI:18420"/>
    </cofactor>
</comment>
<gene>
    <name evidence="8" type="ORF">F2P47_13355</name>
</gene>
<keyword evidence="3 6" id="KW-0479">Metal-binding</keyword>
<dbReference type="InterPro" id="IPR011206">
    <property type="entry name" value="Citrate_lyase_beta/mcl1/mcl2"/>
</dbReference>
<dbReference type="AlphaFoldDB" id="A0A6N6VF18"/>
<name>A0A6N6VF18_9HYPH</name>
<dbReference type="Pfam" id="PF03328">
    <property type="entry name" value="HpcH_HpaI"/>
    <property type="match status" value="1"/>
</dbReference>
<keyword evidence="4 6" id="KW-0460">Magnesium</keyword>
<evidence type="ECO:0000256" key="1">
    <source>
        <dbReference type="ARBA" id="ARBA00001946"/>
    </source>
</evidence>
<dbReference type="EMBL" id="WESC01000012">
    <property type="protein sequence ID" value="KAB7739201.1"/>
    <property type="molecule type" value="Genomic_DNA"/>
</dbReference>
<dbReference type="SUPFAM" id="SSF51621">
    <property type="entry name" value="Phosphoenolpyruvate/pyruvate domain"/>
    <property type="match status" value="1"/>
</dbReference>